<dbReference type="InterPro" id="IPR023174">
    <property type="entry name" value="PDEase_CS"/>
</dbReference>
<keyword evidence="3 7" id="KW-0479">Metal-binding</keyword>
<evidence type="ECO:0000256" key="7">
    <source>
        <dbReference type="PIRSR" id="PIRSR623088-3"/>
    </source>
</evidence>
<evidence type="ECO:0000256" key="3">
    <source>
        <dbReference type="ARBA" id="ARBA00022723"/>
    </source>
</evidence>
<feature type="binding site" evidence="7">
    <location>
        <position position="491"/>
    </location>
    <ligand>
        <name>Zn(2+)</name>
        <dbReference type="ChEBI" id="CHEBI:29105"/>
        <label>1</label>
    </ligand>
</feature>
<dbReference type="CDD" id="cd00077">
    <property type="entry name" value="HDc"/>
    <property type="match status" value="1"/>
</dbReference>
<feature type="binding site" evidence="6">
    <location>
        <position position="654"/>
    </location>
    <ligand>
        <name>AMP</name>
        <dbReference type="ChEBI" id="CHEBI:456215"/>
    </ligand>
</feature>
<evidence type="ECO:0000256" key="4">
    <source>
        <dbReference type="ARBA" id="ARBA00022801"/>
    </source>
</evidence>
<evidence type="ECO:0000256" key="1">
    <source>
        <dbReference type="ARBA" id="ARBA00007648"/>
    </source>
</evidence>
<feature type="binding site" evidence="7">
    <location>
        <position position="453"/>
    </location>
    <ligand>
        <name>Zn(2+)</name>
        <dbReference type="ChEBI" id="CHEBI:29105"/>
        <label>1</label>
    </ligand>
</feature>
<gene>
    <name evidence="10" type="ORF">g.6593</name>
</gene>
<dbReference type="GO" id="GO:0046872">
    <property type="term" value="F:metal ion binding"/>
    <property type="evidence" value="ECO:0007669"/>
    <property type="project" value="UniProtKB-KW"/>
</dbReference>
<feature type="binding site" evidence="6">
    <location>
        <position position="603"/>
    </location>
    <ligand>
        <name>AMP</name>
        <dbReference type="ChEBI" id="CHEBI:456215"/>
    </ligand>
</feature>
<evidence type="ECO:0000259" key="9">
    <source>
        <dbReference type="PROSITE" id="PS51845"/>
    </source>
</evidence>
<feature type="binding site" evidence="6">
    <location>
        <position position="492"/>
    </location>
    <ligand>
        <name>AMP</name>
        <dbReference type="ChEBI" id="CHEBI:456215"/>
    </ligand>
</feature>
<dbReference type="PANTHER" id="PTHR11347">
    <property type="entry name" value="CYCLIC NUCLEOTIDE PHOSPHODIESTERASE"/>
    <property type="match status" value="1"/>
</dbReference>
<dbReference type="FunFam" id="3.30.450.40:FF:000007">
    <property type="entry name" value="Phosphodiesterase"/>
    <property type="match status" value="1"/>
</dbReference>
<accession>A0A1B6IC31</accession>
<proteinExistence type="inferred from homology"/>
<feature type="binding site" evidence="7">
    <location>
        <position position="492"/>
    </location>
    <ligand>
        <name>Zn(2+)</name>
        <dbReference type="ChEBI" id="CHEBI:29105"/>
        <label>1</label>
    </ligand>
</feature>
<comment type="similarity">
    <text evidence="1 8">Belongs to the cyclic nucleotide phosphodiesterase family.</text>
</comment>
<dbReference type="EMBL" id="GECU01023231">
    <property type="protein sequence ID" value="JAS84475.1"/>
    <property type="molecule type" value="Transcribed_RNA"/>
</dbReference>
<dbReference type="FunFam" id="1.10.1300.10:FF:000003">
    <property type="entry name" value="Phosphodiesterase"/>
    <property type="match status" value="1"/>
</dbReference>
<evidence type="ECO:0000256" key="6">
    <source>
        <dbReference type="PIRSR" id="PIRSR623088-2"/>
    </source>
</evidence>
<keyword evidence="2" id="KW-0140">cGMP</keyword>
<dbReference type="InterPro" id="IPR003607">
    <property type="entry name" value="HD/PDEase_dom"/>
</dbReference>
<dbReference type="InterPro" id="IPR002073">
    <property type="entry name" value="PDEase_catalytic_dom"/>
</dbReference>
<evidence type="ECO:0000256" key="5">
    <source>
        <dbReference type="PIRSR" id="PIRSR623088-1"/>
    </source>
</evidence>
<dbReference type="GO" id="GO:0007165">
    <property type="term" value="P:signal transduction"/>
    <property type="evidence" value="ECO:0007669"/>
    <property type="project" value="InterPro"/>
</dbReference>
<evidence type="ECO:0000313" key="10">
    <source>
        <dbReference type="EMBL" id="JAS84475.1"/>
    </source>
</evidence>
<dbReference type="PROSITE" id="PS51845">
    <property type="entry name" value="PDEASE_I_2"/>
    <property type="match status" value="1"/>
</dbReference>
<keyword evidence="4 8" id="KW-0378">Hydrolase</keyword>
<comment type="cofactor">
    <cofactor evidence="8">
        <name>a divalent metal cation</name>
        <dbReference type="ChEBI" id="CHEBI:60240"/>
    </cofactor>
    <text evidence="8">Binds 2 divalent metal cations per subunit. Site 1 may preferentially bind zinc ions, while site 2 has a preference for magnesium and/or manganese ions.</text>
</comment>
<feature type="binding site" evidence="6">
    <location>
        <begin position="449"/>
        <end position="453"/>
    </location>
    <ligand>
        <name>AMP</name>
        <dbReference type="ChEBI" id="CHEBI:456215"/>
    </ligand>
</feature>
<feature type="active site" description="Proton donor" evidence="5">
    <location>
        <position position="449"/>
    </location>
</feature>
<dbReference type="Pfam" id="PF01590">
    <property type="entry name" value="GAF"/>
    <property type="match status" value="1"/>
</dbReference>
<dbReference type="EC" id="3.1.4.-" evidence="8"/>
<dbReference type="SMART" id="SM00471">
    <property type="entry name" value="HDc"/>
    <property type="match status" value="1"/>
</dbReference>
<evidence type="ECO:0000256" key="2">
    <source>
        <dbReference type="ARBA" id="ARBA00022535"/>
    </source>
</evidence>
<feature type="binding site" evidence="7">
    <location>
        <position position="492"/>
    </location>
    <ligand>
        <name>Zn(2+)</name>
        <dbReference type="ChEBI" id="CHEBI:29105"/>
        <label>2</label>
    </ligand>
</feature>
<dbReference type="InterPro" id="IPR023088">
    <property type="entry name" value="PDEase"/>
</dbReference>
<feature type="binding site" evidence="7">
    <location>
        <position position="603"/>
    </location>
    <ligand>
        <name>Zn(2+)</name>
        <dbReference type="ChEBI" id="CHEBI:29105"/>
        <label>1</label>
    </ligand>
</feature>
<organism evidence="10">
    <name type="scientific">Homalodisca liturata</name>
    <dbReference type="NCBI Taxonomy" id="320908"/>
    <lineage>
        <taxon>Eukaryota</taxon>
        <taxon>Metazoa</taxon>
        <taxon>Ecdysozoa</taxon>
        <taxon>Arthropoda</taxon>
        <taxon>Hexapoda</taxon>
        <taxon>Insecta</taxon>
        <taxon>Pterygota</taxon>
        <taxon>Neoptera</taxon>
        <taxon>Paraneoptera</taxon>
        <taxon>Hemiptera</taxon>
        <taxon>Auchenorrhyncha</taxon>
        <taxon>Membracoidea</taxon>
        <taxon>Cicadellidae</taxon>
        <taxon>Cicadellinae</taxon>
        <taxon>Proconiini</taxon>
        <taxon>Homalodisca</taxon>
    </lineage>
</organism>
<protein>
    <recommendedName>
        <fullName evidence="8">Phosphodiesterase</fullName>
        <ecNumber evidence="8">3.1.4.-</ecNumber>
    </recommendedName>
</protein>
<dbReference type="Gene3D" id="1.10.1300.10">
    <property type="entry name" value="3'5'-cyclic nucleotide phosphodiesterase, catalytic domain"/>
    <property type="match status" value="1"/>
</dbReference>
<dbReference type="AlphaFoldDB" id="A0A1B6IC31"/>
<name>A0A1B6IC31_9HEMI</name>
<dbReference type="SUPFAM" id="SSF109604">
    <property type="entry name" value="HD-domain/PDEase-like"/>
    <property type="match status" value="1"/>
</dbReference>
<dbReference type="Pfam" id="PF00233">
    <property type="entry name" value="PDEase_I"/>
    <property type="match status" value="1"/>
</dbReference>
<dbReference type="InterPro" id="IPR029016">
    <property type="entry name" value="GAF-like_dom_sf"/>
</dbReference>
<dbReference type="PROSITE" id="PS00126">
    <property type="entry name" value="PDEASE_I_1"/>
    <property type="match status" value="1"/>
</dbReference>
<dbReference type="Gene3D" id="3.30.450.40">
    <property type="match status" value="2"/>
</dbReference>
<dbReference type="PRINTS" id="PR00387">
    <property type="entry name" value="PDIESTERASE1"/>
</dbReference>
<reference evidence="10" key="1">
    <citation type="submission" date="2015-11" db="EMBL/GenBank/DDBJ databases">
        <title>De novo transcriptome assembly of four potential Pierce s Disease insect vectors from Arizona vineyards.</title>
        <authorList>
            <person name="Tassone E.E."/>
        </authorList>
    </citation>
    <scope>NUCLEOTIDE SEQUENCE</scope>
</reference>
<dbReference type="GO" id="GO:0004114">
    <property type="term" value="F:3',5'-cyclic-nucleotide phosphodiesterase activity"/>
    <property type="evidence" value="ECO:0007669"/>
    <property type="project" value="InterPro"/>
</dbReference>
<sequence>MNEADDNVLASTLRCSDFSLKVSNPCKLLELYTSLVDLNVVELQKKINKYIEEETKVKCAFFIYLDQTSQDGIIQVVGSKELEKEFRFVVTETVLKQCLFTLQATAIELSQLGSELMRVVCSDGQLDNMYCVPINNISRGLVLLYCLGGYTPGLEYDYTLHVTECLRHCLGTVLNTLAYEEQKRLHLRCYSLLKGARNLITHLGDVTDLLREIMTEARKLTNAERCSLFLLDEQGDLVSKVFDGFKASEPVEEVRIKAGQGIAGHVSQSGVLVNIRDAYNHPLFYRDVDKHTGFRTRNILCFPIVDESQVIGVAELVNKVDGTHFDQFDEEVAMAFSVYCGISIMHSLVYKRIQDAQARSKLSNELMMYHMKIDDEDVQRLLDCKETHDFPNFSSFKFNPRSVPVSETPCLCLKMFEEMGFIKHFNIPVHTLCRFILYAKRGYRNTPYHNWSHAFAVLHFAFITMKNCKLMERKHLTPLEGLALLVSAMCHDIDHRGTTNQFQVHSGNSLARLYSSEGSVMERHHVSQTMCILNTEGCNIVAHLDEAVFKQFIDLISQMILATDMVVHFKMLKEEKQMAVSGFDENNERHRELLHSLIISCADISDQTKDWAMCVRVAKLIYNEFFTQGDMEKAMGVDPMEMMDREKAKIPDLQVEFLSHVVVPVYEVLISLYPETNPCLDSIQNNLVCWQKAIPYFQDQTKDGKSAMEILSDSKLDNILDWSLEE</sequence>
<feature type="domain" description="PDEase" evidence="9">
    <location>
        <begin position="374"/>
        <end position="697"/>
    </location>
</feature>
<dbReference type="InterPro" id="IPR003018">
    <property type="entry name" value="GAF"/>
</dbReference>
<dbReference type="SUPFAM" id="SSF55781">
    <property type="entry name" value="GAF domain-like"/>
    <property type="match status" value="1"/>
</dbReference>
<evidence type="ECO:0000256" key="8">
    <source>
        <dbReference type="RuleBase" id="RU363067"/>
    </source>
</evidence>
<dbReference type="SMART" id="SM00065">
    <property type="entry name" value="GAF"/>
    <property type="match status" value="1"/>
</dbReference>
<dbReference type="InterPro" id="IPR036971">
    <property type="entry name" value="PDEase_catalytic_dom_sf"/>
</dbReference>